<dbReference type="Gene3D" id="3.30.420.10">
    <property type="entry name" value="Ribonuclease H-like superfamily/Ribonuclease H"/>
    <property type="match status" value="1"/>
</dbReference>
<dbReference type="Proteomes" id="UP000886595">
    <property type="component" value="Unassembled WGS sequence"/>
</dbReference>
<dbReference type="AlphaFoldDB" id="A0A8X7PWW1"/>
<evidence type="ECO:0000313" key="2">
    <source>
        <dbReference type="EMBL" id="KAG2258623.1"/>
    </source>
</evidence>
<comment type="caution">
    <text evidence="2">The sequence shown here is derived from an EMBL/GenBank/DDBJ whole genome shotgun (WGS) entry which is preliminary data.</text>
</comment>
<proteinExistence type="predicted"/>
<dbReference type="OrthoDB" id="1108672at2759"/>
<sequence length="81" mass="9115">MREAVKKSKELGFRHIRCESDSADQLIKAINPDLYGIISDIRLDCIAFDSISFSWIPRLRNQDADVLDEQALSHIAVLATA</sequence>
<dbReference type="InterPro" id="IPR036397">
    <property type="entry name" value="RNaseH_sf"/>
</dbReference>
<name>A0A8X7PWW1_BRACI</name>
<protein>
    <recommendedName>
        <fullName evidence="1">RNase H type-1 domain-containing protein</fullName>
    </recommendedName>
</protein>
<dbReference type="Pfam" id="PF13456">
    <property type="entry name" value="RVT_3"/>
    <property type="match status" value="1"/>
</dbReference>
<feature type="domain" description="RNase H type-1" evidence="1">
    <location>
        <begin position="3"/>
        <end position="67"/>
    </location>
</feature>
<evidence type="ECO:0000313" key="3">
    <source>
        <dbReference type="Proteomes" id="UP000886595"/>
    </source>
</evidence>
<dbReference type="GO" id="GO:0003676">
    <property type="term" value="F:nucleic acid binding"/>
    <property type="evidence" value="ECO:0007669"/>
    <property type="project" value="InterPro"/>
</dbReference>
<keyword evidence="3" id="KW-1185">Reference proteome</keyword>
<dbReference type="CDD" id="cd06222">
    <property type="entry name" value="RNase_H_like"/>
    <property type="match status" value="1"/>
</dbReference>
<dbReference type="InterPro" id="IPR002156">
    <property type="entry name" value="RNaseH_domain"/>
</dbReference>
<accession>A0A8X7PWW1</accession>
<dbReference type="InterPro" id="IPR044730">
    <property type="entry name" value="RNase_H-like_dom_plant"/>
</dbReference>
<organism evidence="2 3">
    <name type="scientific">Brassica carinata</name>
    <name type="common">Ethiopian mustard</name>
    <name type="synonym">Abyssinian cabbage</name>
    <dbReference type="NCBI Taxonomy" id="52824"/>
    <lineage>
        <taxon>Eukaryota</taxon>
        <taxon>Viridiplantae</taxon>
        <taxon>Streptophyta</taxon>
        <taxon>Embryophyta</taxon>
        <taxon>Tracheophyta</taxon>
        <taxon>Spermatophyta</taxon>
        <taxon>Magnoliopsida</taxon>
        <taxon>eudicotyledons</taxon>
        <taxon>Gunneridae</taxon>
        <taxon>Pentapetalae</taxon>
        <taxon>rosids</taxon>
        <taxon>malvids</taxon>
        <taxon>Brassicales</taxon>
        <taxon>Brassicaceae</taxon>
        <taxon>Brassiceae</taxon>
        <taxon>Brassica</taxon>
    </lineage>
</organism>
<evidence type="ECO:0000259" key="1">
    <source>
        <dbReference type="Pfam" id="PF13456"/>
    </source>
</evidence>
<gene>
    <name evidence="2" type="ORF">Bca52824_077917</name>
</gene>
<dbReference type="EMBL" id="JAAMPC010000015">
    <property type="protein sequence ID" value="KAG2258623.1"/>
    <property type="molecule type" value="Genomic_DNA"/>
</dbReference>
<dbReference type="GO" id="GO:0004523">
    <property type="term" value="F:RNA-DNA hybrid ribonuclease activity"/>
    <property type="evidence" value="ECO:0007669"/>
    <property type="project" value="InterPro"/>
</dbReference>
<reference evidence="2 3" key="1">
    <citation type="submission" date="2020-02" db="EMBL/GenBank/DDBJ databases">
        <authorList>
            <person name="Ma Q."/>
            <person name="Huang Y."/>
            <person name="Song X."/>
            <person name="Pei D."/>
        </authorList>
    </citation>
    <scope>NUCLEOTIDE SEQUENCE [LARGE SCALE GENOMIC DNA]</scope>
    <source>
        <strain evidence="2">Sxm20200214</strain>
        <tissue evidence="2">Leaf</tissue>
    </source>
</reference>